<evidence type="ECO:0000256" key="1">
    <source>
        <dbReference type="SAM" id="MobiDB-lite"/>
    </source>
</evidence>
<dbReference type="EMBL" id="JAENJH010000005">
    <property type="protein sequence ID" value="MBK1786943.1"/>
    <property type="molecule type" value="Genomic_DNA"/>
</dbReference>
<sequence>MAGQDGVHMDTDGATSAMTGVGDAGSNFQSKWSAAVSGGTGGVGQGPMGAGFLAGFAPGEQRLNDEAARIAEAAQKLAEAGRLAVQDYLDADARGGQSFPQG</sequence>
<reference evidence="2" key="1">
    <citation type="submission" date="2020-12" db="EMBL/GenBank/DDBJ databases">
        <title>Prauserella sp. ASG 168, a novel actinomycete isolated from cave rock.</title>
        <authorList>
            <person name="Suriyachadkun C."/>
        </authorList>
    </citation>
    <scope>NUCLEOTIDE SEQUENCE</scope>
    <source>
        <strain evidence="2">ASG 168</strain>
    </source>
</reference>
<evidence type="ECO:0000313" key="2">
    <source>
        <dbReference type="EMBL" id="MBK1786943.1"/>
    </source>
</evidence>
<organism evidence="2 3">
    <name type="scientific">Prauserella cavernicola</name>
    <dbReference type="NCBI Taxonomy" id="2800127"/>
    <lineage>
        <taxon>Bacteria</taxon>
        <taxon>Bacillati</taxon>
        <taxon>Actinomycetota</taxon>
        <taxon>Actinomycetes</taxon>
        <taxon>Pseudonocardiales</taxon>
        <taxon>Pseudonocardiaceae</taxon>
        <taxon>Prauserella</taxon>
    </lineage>
</organism>
<name>A0A934V7P4_9PSEU</name>
<comment type="caution">
    <text evidence="2">The sequence shown here is derived from an EMBL/GenBank/DDBJ whole genome shotgun (WGS) entry which is preliminary data.</text>
</comment>
<dbReference type="Proteomes" id="UP000635245">
    <property type="component" value="Unassembled WGS sequence"/>
</dbReference>
<accession>A0A934V7P4</accession>
<dbReference type="AlphaFoldDB" id="A0A934V7P4"/>
<feature type="region of interest" description="Disordered" evidence="1">
    <location>
        <begin position="1"/>
        <end position="24"/>
    </location>
</feature>
<gene>
    <name evidence="2" type="ORF">JHE00_21680</name>
</gene>
<evidence type="ECO:0000313" key="3">
    <source>
        <dbReference type="Proteomes" id="UP000635245"/>
    </source>
</evidence>
<keyword evidence="3" id="KW-1185">Reference proteome</keyword>
<protein>
    <submittedName>
        <fullName evidence="2">Uncharacterized protein</fullName>
    </submittedName>
</protein>
<proteinExistence type="predicted"/>
<dbReference type="RefSeq" id="WP_200320963.1">
    <property type="nucleotide sequence ID" value="NZ_JAENJH010000005.1"/>
</dbReference>